<evidence type="ECO:0000256" key="10">
    <source>
        <dbReference type="ARBA" id="ARBA00022741"/>
    </source>
</evidence>
<dbReference type="NCBIfam" id="NF004978">
    <property type="entry name" value="PRK06354.1"/>
    <property type="match status" value="1"/>
</dbReference>
<evidence type="ECO:0000256" key="4">
    <source>
        <dbReference type="ARBA" id="ARBA00006237"/>
    </source>
</evidence>
<comment type="similarity">
    <text evidence="5 18">Belongs to the pyruvate kinase family.</text>
</comment>
<comment type="catalytic activity">
    <reaction evidence="18">
        <text>pyruvate + ATP = phosphoenolpyruvate + ADP + H(+)</text>
        <dbReference type="Rhea" id="RHEA:18157"/>
        <dbReference type="ChEBI" id="CHEBI:15361"/>
        <dbReference type="ChEBI" id="CHEBI:15378"/>
        <dbReference type="ChEBI" id="CHEBI:30616"/>
        <dbReference type="ChEBI" id="CHEBI:58702"/>
        <dbReference type="ChEBI" id="CHEBI:456216"/>
        <dbReference type="EC" id="2.7.1.40"/>
    </reaction>
</comment>
<dbReference type="Pfam" id="PF02887">
    <property type="entry name" value="PK_C"/>
    <property type="match status" value="1"/>
</dbReference>
<keyword evidence="12" id="KW-0067">ATP-binding</keyword>
<dbReference type="Gene3D" id="3.20.20.60">
    <property type="entry name" value="Phosphoenolpyruvate-binding domains"/>
    <property type="match status" value="1"/>
</dbReference>
<dbReference type="InterPro" id="IPR001697">
    <property type="entry name" value="Pyr_Knase"/>
</dbReference>
<gene>
    <name evidence="22" type="primary">pyk</name>
    <name evidence="22" type="ORF">GND95_04845</name>
</gene>
<keyword evidence="9" id="KW-0479">Metal-binding</keyword>
<dbReference type="InterPro" id="IPR015793">
    <property type="entry name" value="Pyrv_Knase_brl"/>
</dbReference>
<evidence type="ECO:0000259" key="21">
    <source>
        <dbReference type="Pfam" id="PF02887"/>
    </source>
</evidence>
<dbReference type="Proteomes" id="UP000483018">
    <property type="component" value="Unassembled WGS sequence"/>
</dbReference>
<proteinExistence type="inferred from homology"/>
<evidence type="ECO:0000256" key="2">
    <source>
        <dbReference type="ARBA" id="ARBA00001958"/>
    </source>
</evidence>
<dbReference type="InterPro" id="IPR008279">
    <property type="entry name" value="PEP-util_enz_mobile_dom"/>
</dbReference>
<keyword evidence="13 18" id="KW-0460">Magnesium</keyword>
<evidence type="ECO:0000313" key="23">
    <source>
        <dbReference type="Proteomes" id="UP000483018"/>
    </source>
</evidence>
<dbReference type="InterPro" id="IPR040442">
    <property type="entry name" value="Pyrv_kinase-like_dom_sf"/>
</dbReference>
<dbReference type="EMBL" id="WSLF01000003">
    <property type="protein sequence ID" value="KAE9635476.1"/>
    <property type="molecule type" value="Genomic_DNA"/>
</dbReference>
<dbReference type="PROSITE" id="PS00110">
    <property type="entry name" value="PYRUVATE_KINASE"/>
    <property type="match status" value="1"/>
</dbReference>
<comment type="pathway">
    <text evidence="3 18">Carbohydrate degradation; glycolysis; pyruvate from D-glyceraldehyde 3-phosphate: step 5/5.</text>
</comment>
<evidence type="ECO:0000259" key="19">
    <source>
        <dbReference type="Pfam" id="PF00224"/>
    </source>
</evidence>
<feature type="domain" description="Pyruvate kinase C-terminal" evidence="21">
    <location>
        <begin position="356"/>
        <end position="469"/>
    </location>
</feature>
<evidence type="ECO:0000256" key="14">
    <source>
        <dbReference type="ARBA" id="ARBA00022958"/>
    </source>
</evidence>
<dbReference type="SUPFAM" id="SSF51621">
    <property type="entry name" value="Phosphoenolpyruvate/pyruvate domain"/>
    <property type="match status" value="1"/>
</dbReference>
<dbReference type="NCBIfam" id="TIGR01064">
    <property type="entry name" value="pyruv_kin"/>
    <property type="match status" value="1"/>
</dbReference>
<dbReference type="Gene3D" id="3.50.30.10">
    <property type="entry name" value="Phosphohistidine domain"/>
    <property type="match status" value="1"/>
</dbReference>
<keyword evidence="8 18" id="KW-0808">Transferase</keyword>
<dbReference type="GO" id="GO:0000287">
    <property type="term" value="F:magnesium ion binding"/>
    <property type="evidence" value="ECO:0007669"/>
    <property type="project" value="UniProtKB-UniRule"/>
</dbReference>
<dbReference type="InterPro" id="IPR015813">
    <property type="entry name" value="Pyrv/PenolPyrv_kinase-like_dom"/>
</dbReference>
<dbReference type="InterPro" id="IPR011037">
    <property type="entry name" value="Pyrv_Knase-like_insert_dom_sf"/>
</dbReference>
<feature type="domain" description="Pyruvate kinase barrel" evidence="19">
    <location>
        <begin position="1"/>
        <end position="323"/>
    </location>
</feature>
<sequence length="590" mass="64042">MRKTKIVCTLGPASGDIETIKKLILNGMDAARINFSHGTYESHGEIIKNLIAAREELNVPIPLVLDTKGPEIRIKEFSKEVVYLKQGQTFTLTTEDIEGDESRVSVTYKNLPYDLRRGSRVLLDDGLIELRVKNITDTEVECEVINGGPLSSKKGVNIPDVYVNLPSLTDKDIEDIKFGIKMGFDYIAASFVRSANDVIKIRKILEENGGNNISIIAKIENRDGVNNIDEILEVADGIMVARGDLGVEIATEEVPLVQKMLIQKANQVGKPVITATQMLDSMVRNPRPTRAEANDVANAIFDGTDAIMLSGETAKGSYPVESVIMMSTIAKRTENSIDYIKNMNEYHRTIKTDITNAISHATCTTAADLNAACIVTVTKSGDTARMVSKFRPSAPVLGCTVEEQTWRQLNLVWGCIPVKTELKSTTDELFNLAVDKSVEIGVAKTGDIIVITAGVPVGISGTTNILKVHIVGNVLAKGEGIGSKVVSGTASVIKVVEEAEKYFKKGDILITHRTNNDFLPYMKKASAIVVEDGEEGENSHAAIVARALDIPVIIGAKNAVTLIRSGTLITVDSKNGFIYNGIPEKKTNSK</sequence>
<dbReference type="PRINTS" id="PR01050">
    <property type="entry name" value="PYRUVTKNASE"/>
</dbReference>
<evidence type="ECO:0000256" key="6">
    <source>
        <dbReference type="ARBA" id="ARBA00012142"/>
    </source>
</evidence>
<accession>A0A7C8HFU0</accession>
<dbReference type="UniPathway" id="UPA00109">
    <property type="reaction ID" value="UER00188"/>
</dbReference>
<name>A0A7C8HFU0_9FIRM</name>
<evidence type="ECO:0000256" key="11">
    <source>
        <dbReference type="ARBA" id="ARBA00022777"/>
    </source>
</evidence>
<dbReference type="Pfam" id="PF00224">
    <property type="entry name" value="PK"/>
    <property type="match status" value="1"/>
</dbReference>
<dbReference type="FunFam" id="3.20.20.60:FF:000001">
    <property type="entry name" value="Pyruvate kinase"/>
    <property type="match status" value="1"/>
</dbReference>
<dbReference type="OrthoDB" id="9812123at2"/>
<dbReference type="InterPro" id="IPR036637">
    <property type="entry name" value="Phosphohistidine_dom_sf"/>
</dbReference>
<dbReference type="RefSeq" id="WP_158739724.1">
    <property type="nucleotide sequence ID" value="NZ_JAFBEP010000001.1"/>
</dbReference>
<evidence type="ECO:0000256" key="15">
    <source>
        <dbReference type="ARBA" id="ARBA00023152"/>
    </source>
</evidence>
<organism evidence="22 23">
    <name type="scientific">Defluviitalea raffinosedens</name>
    <dbReference type="NCBI Taxonomy" id="1450156"/>
    <lineage>
        <taxon>Bacteria</taxon>
        <taxon>Bacillati</taxon>
        <taxon>Bacillota</taxon>
        <taxon>Clostridia</taxon>
        <taxon>Lachnospirales</taxon>
        <taxon>Defluviitaleaceae</taxon>
        <taxon>Defluviitalea</taxon>
    </lineage>
</organism>
<dbReference type="NCBIfam" id="NF004491">
    <property type="entry name" value="PRK05826.1"/>
    <property type="match status" value="1"/>
</dbReference>
<reference evidence="22 23" key="1">
    <citation type="submission" date="2019-12" db="EMBL/GenBank/DDBJ databases">
        <title>Defluviitalea raffinosedens, isolated from a biogas fermenter, genome sequencing and characterization.</title>
        <authorList>
            <person name="Rettenmaier R."/>
            <person name="Schneider M."/>
            <person name="Neuhaus K."/>
            <person name="Liebl W."/>
            <person name="Zverlov V."/>
        </authorList>
    </citation>
    <scope>NUCLEOTIDE SEQUENCE [LARGE SCALE GENOMIC DNA]</scope>
    <source>
        <strain evidence="22 23">249c-K6</strain>
    </source>
</reference>
<dbReference type="InterPro" id="IPR015806">
    <property type="entry name" value="Pyrv_Knase_insert_dom_sf"/>
</dbReference>
<evidence type="ECO:0000313" key="22">
    <source>
        <dbReference type="EMBL" id="KAE9635476.1"/>
    </source>
</evidence>
<dbReference type="GO" id="GO:0006950">
    <property type="term" value="P:response to stress"/>
    <property type="evidence" value="ECO:0007669"/>
    <property type="project" value="UniProtKB-ARBA"/>
</dbReference>
<keyword evidence="15 18" id="KW-0324">Glycolysis</keyword>
<evidence type="ECO:0000259" key="20">
    <source>
        <dbReference type="Pfam" id="PF00391"/>
    </source>
</evidence>
<evidence type="ECO:0000256" key="1">
    <source>
        <dbReference type="ARBA" id="ARBA00001946"/>
    </source>
</evidence>
<dbReference type="FunFam" id="2.40.33.10:FF:000001">
    <property type="entry name" value="Pyruvate kinase"/>
    <property type="match status" value="1"/>
</dbReference>
<evidence type="ECO:0000256" key="18">
    <source>
        <dbReference type="RuleBase" id="RU000504"/>
    </source>
</evidence>
<evidence type="ECO:0000256" key="5">
    <source>
        <dbReference type="ARBA" id="ARBA00008663"/>
    </source>
</evidence>
<dbReference type="EC" id="2.7.1.40" evidence="6 17"/>
<keyword evidence="14" id="KW-0630">Potassium</keyword>
<evidence type="ECO:0000256" key="17">
    <source>
        <dbReference type="NCBIfam" id="TIGR01064"/>
    </source>
</evidence>
<comment type="caution">
    <text evidence="22">The sequence shown here is derived from an EMBL/GenBank/DDBJ whole genome shotgun (WGS) entry which is preliminary data.</text>
</comment>
<dbReference type="InterPro" id="IPR018209">
    <property type="entry name" value="Pyrv_Knase_AS"/>
</dbReference>
<dbReference type="Pfam" id="PF00391">
    <property type="entry name" value="PEP-utilizers"/>
    <property type="match status" value="1"/>
</dbReference>
<keyword evidence="23" id="KW-1185">Reference proteome</keyword>
<dbReference type="GO" id="GO:0030955">
    <property type="term" value="F:potassium ion binding"/>
    <property type="evidence" value="ECO:0007669"/>
    <property type="project" value="UniProtKB-UniRule"/>
</dbReference>
<keyword evidence="10" id="KW-0547">Nucleotide-binding</keyword>
<dbReference type="PANTHER" id="PTHR11817">
    <property type="entry name" value="PYRUVATE KINASE"/>
    <property type="match status" value="1"/>
</dbReference>
<comment type="similarity">
    <text evidence="4">In the C-terminal section; belongs to the PEP-utilizing enzyme family.</text>
</comment>
<dbReference type="InterPro" id="IPR015795">
    <property type="entry name" value="Pyrv_Knase_C"/>
</dbReference>
<keyword evidence="11 18" id="KW-0418">Kinase</keyword>
<evidence type="ECO:0000256" key="16">
    <source>
        <dbReference type="ARBA" id="ARBA00023317"/>
    </source>
</evidence>
<comment type="cofactor">
    <cofactor evidence="2">
        <name>K(+)</name>
        <dbReference type="ChEBI" id="CHEBI:29103"/>
    </cofactor>
</comment>
<dbReference type="Gene3D" id="2.40.33.10">
    <property type="entry name" value="PK beta-barrel domain-like"/>
    <property type="match status" value="1"/>
</dbReference>
<comment type="cofactor">
    <cofactor evidence="1">
        <name>Mg(2+)</name>
        <dbReference type="ChEBI" id="CHEBI:18420"/>
    </cofactor>
</comment>
<evidence type="ECO:0000256" key="3">
    <source>
        <dbReference type="ARBA" id="ARBA00004997"/>
    </source>
</evidence>
<dbReference type="GO" id="GO:0004743">
    <property type="term" value="F:pyruvate kinase activity"/>
    <property type="evidence" value="ECO:0007669"/>
    <property type="project" value="UniProtKB-UniRule"/>
</dbReference>
<evidence type="ECO:0000256" key="8">
    <source>
        <dbReference type="ARBA" id="ARBA00022679"/>
    </source>
</evidence>
<evidence type="ECO:0000256" key="13">
    <source>
        <dbReference type="ARBA" id="ARBA00022842"/>
    </source>
</evidence>
<dbReference type="SUPFAM" id="SSF52935">
    <property type="entry name" value="PK C-terminal domain-like"/>
    <property type="match status" value="1"/>
</dbReference>
<dbReference type="SUPFAM" id="SSF52009">
    <property type="entry name" value="Phosphohistidine domain"/>
    <property type="match status" value="1"/>
</dbReference>
<dbReference type="AlphaFoldDB" id="A0A7C8HFU0"/>
<evidence type="ECO:0000256" key="7">
    <source>
        <dbReference type="ARBA" id="ARBA00018587"/>
    </source>
</evidence>
<dbReference type="Gene3D" id="3.40.1380.20">
    <property type="entry name" value="Pyruvate kinase, C-terminal domain"/>
    <property type="match status" value="1"/>
</dbReference>
<feature type="domain" description="PEP-utilising enzyme mobile" evidence="20">
    <location>
        <begin position="503"/>
        <end position="576"/>
    </location>
</feature>
<evidence type="ECO:0000256" key="12">
    <source>
        <dbReference type="ARBA" id="ARBA00022840"/>
    </source>
</evidence>
<evidence type="ECO:0000256" key="9">
    <source>
        <dbReference type="ARBA" id="ARBA00022723"/>
    </source>
</evidence>
<dbReference type="GO" id="GO:0005524">
    <property type="term" value="F:ATP binding"/>
    <property type="evidence" value="ECO:0007669"/>
    <property type="project" value="UniProtKB-KW"/>
</dbReference>
<dbReference type="InterPro" id="IPR036918">
    <property type="entry name" value="Pyrv_Knase_C_sf"/>
</dbReference>
<keyword evidence="16 22" id="KW-0670">Pyruvate</keyword>
<dbReference type="SUPFAM" id="SSF50800">
    <property type="entry name" value="PK beta-barrel domain-like"/>
    <property type="match status" value="1"/>
</dbReference>
<protein>
    <recommendedName>
        <fullName evidence="7 17">Pyruvate kinase</fullName>
        <ecNumber evidence="6 17">2.7.1.40</ecNumber>
    </recommendedName>
</protein>
<dbReference type="GO" id="GO:0016301">
    <property type="term" value="F:kinase activity"/>
    <property type="evidence" value="ECO:0007669"/>
    <property type="project" value="UniProtKB-KW"/>
</dbReference>